<dbReference type="KEGG" id="mfeu:H1D33_09695"/>
<protein>
    <recommendedName>
        <fullName evidence="2">Anti-sigma factor antagonist</fullName>
    </recommendedName>
</protein>
<evidence type="ECO:0000259" key="3">
    <source>
        <dbReference type="PROSITE" id="PS50801"/>
    </source>
</evidence>
<dbReference type="PANTHER" id="PTHR33495:SF2">
    <property type="entry name" value="ANTI-SIGMA FACTOR ANTAGONIST TM_1081-RELATED"/>
    <property type="match status" value="1"/>
</dbReference>
<dbReference type="Proteomes" id="UP000510844">
    <property type="component" value="Chromosome"/>
</dbReference>
<dbReference type="SUPFAM" id="SSF52091">
    <property type="entry name" value="SpoIIaa-like"/>
    <property type="match status" value="1"/>
</dbReference>
<dbReference type="NCBIfam" id="TIGR00377">
    <property type="entry name" value="ant_ant_sig"/>
    <property type="match status" value="1"/>
</dbReference>
<keyword evidence="5" id="KW-1185">Reference proteome</keyword>
<dbReference type="AlphaFoldDB" id="A0A7L6BB77"/>
<dbReference type="CDD" id="cd07043">
    <property type="entry name" value="STAS_anti-anti-sigma_factors"/>
    <property type="match status" value="1"/>
</dbReference>
<dbReference type="InterPro" id="IPR002645">
    <property type="entry name" value="STAS_dom"/>
</dbReference>
<dbReference type="PROSITE" id="PS50801">
    <property type="entry name" value="STAS"/>
    <property type="match status" value="1"/>
</dbReference>
<accession>A0A7L6BB77</accession>
<evidence type="ECO:0000256" key="2">
    <source>
        <dbReference type="RuleBase" id="RU003749"/>
    </source>
</evidence>
<dbReference type="RefSeq" id="WP_181571471.1">
    <property type="nucleotide sequence ID" value="NZ_CP059322.2"/>
</dbReference>
<name>A0A7L6BB77_9ACTN</name>
<reference evidence="5" key="1">
    <citation type="submission" date="2020-07" db="EMBL/GenBank/DDBJ databases">
        <title>A new Micromonospora strain with potent antibiotic activity isolated from the microbiome of a mid-Atlantic deep-sea sponge.</title>
        <authorList>
            <person name="Back C.R."/>
            <person name="Stennett H.L."/>
            <person name="Williams S.E."/>
            <person name="Wang L."/>
            <person name="Ojeda Gomez J."/>
            <person name="Abdulle O.M."/>
            <person name="Duffy T."/>
            <person name="Hendry K.R."/>
            <person name="Powell D."/>
            <person name="Stach J.E."/>
            <person name="Essex-Lopresti A.E."/>
            <person name="Willis C.L."/>
            <person name="Curnow P."/>
            <person name="Race P.R."/>
        </authorList>
    </citation>
    <scope>NUCLEOTIDE SEQUENCE [LARGE SCALE GENOMIC DNA]</scope>
    <source>
        <strain evidence="5">28ISP2-46</strain>
    </source>
</reference>
<evidence type="ECO:0000256" key="1">
    <source>
        <dbReference type="ARBA" id="ARBA00009013"/>
    </source>
</evidence>
<dbReference type="PANTHER" id="PTHR33495">
    <property type="entry name" value="ANTI-SIGMA FACTOR ANTAGONIST TM_1081-RELATED-RELATED"/>
    <property type="match status" value="1"/>
</dbReference>
<dbReference type="Gene3D" id="3.30.750.24">
    <property type="entry name" value="STAS domain"/>
    <property type="match status" value="1"/>
</dbReference>
<evidence type="ECO:0000313" key="4">
    <source>
        <dbReference type="EMBL" id="QLQ39069.1"/>
    </source>
</evidence>
<dbReference type="Pfam" id="PF01740">
    <property type="entry name" value="STAS"/>
    <property type="match status" value="1"/>
</dbReference>
<dbReference type="EMBL" id="CP059322">
    <property type="protein sequence ID" value="QLQ39069.1"/>
    <property type="molecule type" value="Genomic_DNA"/>
</dbReference>
<feature type="domain" description="STAS" evidence="3">
    <location>
        <begin position="27"/>
        <end position="117"/>
    </location>
</feature>
<evidence type="ECO:0000313" key="5">
    <source>
        <dbReference type="Proteomes" id="UP000510844"/>
    </source>
</evidence>
<organism evidence="4 5">
    <name type="scientific">Micromonospora robiginosa</name>
    <dbReference type="NCBI Taxonomy" id="2749844"/>
    <lineage>
        <taxon>Bacteria</taxon>
        <taxon>Bacillati</taxon>
        <taxon>Actinomycetota</taxon>
        <taxon>Actinomycetes</taxon>
        <taxon>Micromonosporales</taxon>
        <taxon>Micromonosporaceae</taxon>
        <taxon>Micromonospora</taxon>
    </lineage>
</organism>
<proteinExistence type="inferred from homology"/>
<reference evidence="4 5" key="2">
    <citation type="journal article" date="2021" name="Mar. Drugs">
        <title>A New Micromonospora Strain with Antibiotic Activity Isolated from the Microbiome of a Mid-Atlantic Deep-Sea Sponge.</title>
        <authorList>
            <person name="Back C.R."/>
            <person name="Stennett H.L."/>
            <person name="Williams S.E."/>
            <person name="Wang L."/>
            <person name="Ojeda Gomez J."/>
            <person name="Abdulle O.M."/>
            <person name="Duffy T."/>
            <person name="Neal C."/>
            <person name="Mantell J."/>
            <person name="Jepson M.A."/>
            <person name="Hendry K.R."/>
            <person name="Powell D."/>
            <person name="Stach J.E.M."/>
            <person name="Essex-Lopresti A.E."/>
            <person name="Willis C.L."/>
            <person name="Curnow P."/>
            <person name="Race P.R."/>
        </authorList>
    </citation>
    <scope>NUCLEOTIDE SEQUENCE [LARGE SCALE GENOMIC DNA]</scope>
    <source>
        <strain evidence="4 5">28ISP2-46</strain>
    </source>
</reference>
<dbReference type="InterPro" id="IPR036513">
    <property type="entry name" value="STAS_dom_sf"/>
</dbReference>
<dbReference type="InterPro" id="IPR003658">
    <property type="entry name" value="Anti-sigma_ant"/>
</dbReference>
<comment type="similarity">
    <text evidence="1 2">Belongs to the anti-sigma-factor antagonist family.</text>
</comment>
<sequence length="148" mass="15736">MSGELPGFGRHHVPTASGSFRPDEPIMSLSCAVRGDVTRVSVAGEVDLSNAHLLVELLENVAVQGPLVAVDLSKVTFFGAHGIDALMRIRNLMAERGGRLTLCYPSPVVRRVLGVTGTFSGFEVVERTSVPAVDRVTARRVVRSPAGS</sequence>
<dbReference type="GO" id="GO:0043856">
    <property type="term" value="F:anti-sigma factor antagonist activity"/>
    <property type="evidence" value="ECO:0007669"/>
    <property type="project" value="InterPro"/>
</dbReference>
<gene>
    <name evidence="4" type="ORF">H1D33_09695</name>
</gene>